<accession>A0A557RBZ6</accession>
<comment type="caution">
    <text evidence="2">The sequence shown here is derived from an EMBL/GenBank/DDBJ whole genome shotgun (WGS) entry which is preliminary data.</text>
</comment>
<dbReference type="Proteomes" id="UP000318349">
    <property type="component" value="Unassembled WGS sequence"/>
</dbReference>
<evidence type="ECO:0000313" key="3">
    <source>
        <dbReference type="Proteomes" id="UP000318349"/>
    </source>
</evidence>
<organism evidence="2 3">
    <name type="scientific">Denitromonas halophila</name>
    <dbReference type="NCBI Taxonomy" id="1629404"/>
    <lineage>
        <taxon>Bacteria</taxon>
        <taxon>Pseudomonadati</taxon>
        <taxon>Pseudomonadota</taxon>
        <taxon>Betaproteobacteria</taxon>
        <taxon>Rhodocyclales</taxon>
        <taxon>Zoogloeaceae</taxon>
        <taxon>Denitromonas</taxon>
    </lineage>
</organism>
<evidence type="ECO:0000256" key="1">
    <source>
        <dbReference type="SAM" id="MobiDB-lite"/>
    </source>
</evidence>
<gene>
    <name evidence="2" type="ORF">FHP89_04305</name>
</gene>
<name>A0A557RBZ6_9RHOO</name>
<dbReference type="AlphaFoldDB" id="A0A557RBZ6"/>
<dbReference type="EMBL" id="VMNI01000004">
    <property type="protein sequence ID" value="TVO78887.1"/>
    <property type="molecule type" value="Genomic_DNA"/>
</dbReference>
<evidence type="ECO:0000313" key="2">
    <source>
        <dbReference type="EMBL" id="TVO78887.1"/>
    </source>
</evidence>
<sequence length="80" mass="8721">MTGKITHSLDLTIPPGQGAIATHMLQRSTDRTLLIHMDFVNFAPLKTVAKIPQIWRRASSGAASGGEKKRSRGSVFFPCN</sequence>
<protein>
    <submittedName>
        <fullName evidence="2">Uncharacterized protein</fullName>
    </submittedName>
</protein>
<reference evidence="2 3" key="1">
    <citation type="submission" date="2019-07" db="EMBL/GenBank/DDBJ databases">
        <title>The pathways for chlorine oxyanion respiration interact through the shared metabolite chlorate.</title>
        <authorList>
            <person name="Barnum T.P."/>
            <person name="Cheng Y."/>
            <person name="Hill K.A."/>
            <person name="Lucas L.N."/>
            <person name="Carlson H.K."/>
            <person name="Coates J.D."/>
        </authorList>
    </citation>
    <scope>NUCLEOTIDE SEQUENCE [LARGE SCALE GENOMIC DNA]</scope>
    <source>
        <strain evidence="2 3">SFB-1</strain>
    </source>
</reference>
<feature type="region of interest" description="Disordered" evidence="1">
    <location>
        <begin position="58"/>
        <end position="80"/>
    </location>
</feature>
<proteinExistence type="predicted"/>